<evidence type="ECO:0000256" key="6">
    <source>
        <dbReference type="ARBA" id="ARBA00023288"/>
    </source>
</evidence>
<evidence type="ECO:0000256" key="7">
    <source>
        <dbReference type="SAM" id="Coils"/>
    </source>
</evidence>
<comment type="subcellular location">
    <subcellularLocation>
        <location evidence="1">Cell membrane</location>
        <topology evidence="1">Lipid-anchor</topology>
    </subcellularLocation>
</comment>
<keyword evidence="12" id="KW-1185">Reference proteome</keyword>
<feature type="signal peptide" evidence="9">
    <location>
        <begin position="1"/>
        <end position="20"/>
    </location>
</feature>
<dbReference type="RefSeq" id="WP_307233146.1">
    <property type="nucleotide sequence ID" value="NZ_JAUSTT010000042.1"/>
</dbReference>
<feature type="coiled-coil region" evidence="7">
    <location>
        <begin position="173"/>
        <end position="203"/>
    </location>
</feature>
<proteinExistence type="inferred from homology"/>
<sequence length="327" mass="36638">MIKRSLYIFLVVLGSIFLLAACGSKETGKPATNDKEVETKHKEEQEEESKDEEIPDYPRTIEHEAGTITLEKKPERVAITDVNATDYVIALDEVPIGARIATRDRSPKLFELTEGLDIANLGGKVNMEALIGLEPDLIILTEGKGSNYDRDSKVAPAIVVDGSNDRRKRLRQIAEIFAKEEKAEELLKELDDKIAEAKKIVAKRDGETALFLRANGKDFTVLTPEEYGLLYEEIGLKSVGQFPDQGQVGVESISEADPDHLFLVENRRQMDPGNPNALISIWDDHPVWKNLRAVKNNQMYILDPLVSDSFFYGQHLELEAIIEHLGK</sequence>
<accession>A0ABT9WYK0</accession>
<evidence type="ECO:0000256" key="9">
    <source>
        <dbReference type="SAM" id="SignalP"/>
    </source>
</evidence>
<evidence type="ECO:0000313" key="12">
    <source>
        <dbReference type="Proteomes" id="UP001223586"/>
    </source>
</evidence>
<evidence type="ECO:0000259" key="10">
    <source>
        <dbReference type="PROSITE" id="PS50983"/>
    </source>
</evidence>
<feature type="domain" description="Fe/B12 periplasmic-binding" evidence="10">
    <location>
        <begin position="76"/>
        <end position="327"/>
    </location>
</feature>
<feature type="region of interest" description="Disordered" evidence="8">
    <location>
        <begin position="27"/>
        <end position="60"/>
    </location>
</feature>
<evidence type="ECO:0000313" key="11">
    <source>
        <dbReference type="EMBL" id="MDQ0178376.1"/>
    </source>
</evidence>
<dbReference type="SUPFAM" id="SSF53807">
    <property type="entry name" value="Helical backbone' metal receptor"/>
    <property type="match status" value="1"/>
</dbReference>
<keyword evidence="4 9" id="KW-0732">Signal</keyword>
<keyword evidence="6" id="KW-0449">Lipoprotein</keyword>
<protein>
    <submittedName>
        <fullName evidence="11">Iron complex transport system substrate-binding protein</fullName>
    </submittedName>
</protein>
<feature type="compositionally biased region" description="Basic and acidic residues" evidence="8">
    <location>
        <begin position="27"/>
        <end position="44"/>
    </location>
</feature>
<evidence type="ECO:0000256" key="1">
    <source>
        <dbReference type="ARBA" id="ARBA00004193"/>
    </source>
</evidence>
<dbReference type="InterPro" id="IPR002491">
    <property type="entry name" value="ABC_transptr_periplasmic_BD"/>
</dbReference>
<dbReference type="InterPro" id="IPR051313">
    <property type="entry name" value="Bact_iron-sidero_bind"/>
</dbReference>
<dbReference type="PANTHER" id="PTHR30532:SF1">
    <property type="entry name" value="IRON(3+)-HYDROXAMATE-BINDING PROTEIN FHUD"/>
    <property type="match status" value="1"/>
</dbReference>
<dbReference type="Proteomes" id="UP001223586">
    <property type="component" value="Unassembled WGS sequence"/>
</dbReference>
<feature type="chain" id="PRO_5046824292" evidence="9">
    <location>
        <begin position="21"/>
        <end position="327"/>
    </location>
</feature>
<keyword evidence="3" id="KW-0813">Transport</keyword>
<dbReference type="PROSITE" id="PS51257">
    <property type="entry name" value="PROKAR_LIPOPROTEIN"/>
    <property type="match status" value="1"/>
</dbReference>
<keyword evidence="7" id="KW-0175">Coiled coil</keyword>
<feature type="compositionally biased region" description="Acidic residues" evidence="8">
    <location>
        <begin position="45"/>
        <end position="55"/>
    </location>
</feature>
<organism evidence="11 12">
    <name type="scientific">Bacillus chungangensis</name>
    <dbReference type="NCBI Taxonomy" id="587633"/>
    <lineage>
        <taxon>Bacteria</taxon>
        <taxon>Bacillati</taxon>
        <taxon>Bacillota</taxon>
        <taxon>Bacilli</taxon>
        <taxon>Bacillales</taxon>
        <taxon>Bacillaceae</taxon>
        <taxon>Bacillus</taxon>
    </lineage>
</organism>
<gene>
    <name evidence="11" type="ORF">J2S08_004281</name>
</gene>
<name>A0ABT9WYK0_9BACI</name>
<evidence type="ECO:0000256" key="3">
    <source>
        <dbReference type="ARBA" id="ARBA00022448"/>
    </source>
</evidence>
<dbReference type="Gene3D" id="3.40.50.1980">
    <property type="entry name" value="Nitrogenase molybdenum iron protein domain"/>
    <property type="match status" value="2"/>
</dbReference>
<evidence type="ECO:0000256" key="2">
    <source>
        <dbReference type="ARBA" id="ARBA00008814"/>
    </source>
</evidence>
<evidence type="ECO:0000256" key="8">
    <source>
        <dbReference type="SAM" id="MobiDB-lite"/>
    </source>
</evidence>
<reference evidence="11 12" key="1">
    <citation type="submission" date="2023-07" db="EMBL/GenBank/DDBJ databases">
        <title>Genomic Encyclopedia of Type Strains, Phase IV (KMG-IV): sequencing the most valuable type-strain genomes for metagenomic binning, comparative biology and taxonomic classification.</title>
        <authorList>
            <person name="Goeker M."/>
        </authorList>
    </citation>
    <scope>NUCLEOTIDE SEQUENCE [LARGE SCALE GENOMIC DNA]</scope>
    <source>
        <strain evidence="11 12">DSM 23837</strain>
    </source>
</reference>
<comment type="caution">
    <text evidence="11">The sequence shown here is derived from an EMBL/GenBank/DDBJ whole genome shotgun (WGS) entry which is preliminary data.</text>
</comment>
<dbReference type="PROSITE" id="PS50983">
    <property type="entry name" value="FE_B12_PBP"/>
    <property type="match status" value="1"/>
</dbReference>
<dbReference type="Pfam" id="PF01497">
    <property type="entry name" value="Peripla_BP_2"/>
    <property type="match status" value="1"/>
</dbReference>
<evidence type="ECO:0000256" key="4">
    <source>
        <dbReference type="ARBA" id="ARBA00022729"/>
    </source>
</evidence>
<dbReference type="PANTHER" id="PTHR30532">
    <property type="entry name" value="IRON III DICITRATE-BINDING PERIPLASMIC PROTEIN"/>
    <property type="match status" value="1"/>
</dbReference>
<dbReference type="EMBL" id="JAUSTT010000042">
    <property type="protein sequence ID" value="MDQ0178376.1"/>
    <property type="molecule type" value="Genomic_DNA"/>
</dbReference>
<comment type="similarity">
    <text evidence="2">Belongs to the bacterial solute-binding protein 8 family.</text>
</comment>
<evidence type="ECO:0000256" key="5">
    <source>
        <dbReference type="ARBA" id="ARBA00023139"/>
    </source>
</evidence>
<keyword evidence="5" id="KW-0564">Palmitate</keyword>